<keyword evidence="24" id="KW-1185">Reference proteome</keyword>
<dbReference type="Pfam" id="PF00754">
    <property type="entry name" value="F5_F8_type_C"/>
    <property type="match status" value="1"/>
</dbReference>
<dbReference type="InterPro" id="IPR013783">
    <property type="entry name" value="Ig-like_fold"/>
</dbReference>
<feature type="compositionally biased region" description="Polar residues" evidence="17">
    <location>
        <begin position="1482"/>
        <end position="1494"/>
    </location>
</feature>
<dbReference type="PRINTS" id="PR00109">
    <property type="entry name" value="TYRKINASE"/>
</dbReference>
<dbReference type="OrthoDB" id="6021834at2759"/>
<evidence type="ECO:0000256" key="7">
    <source>
        <dbReference type="ARBA" id="ARBA00022729"/>
    </source>
</evidence>
<dbReference type="GO" id="GO:0005524">
    <property type="term" value="F:ATP binding"/>
    <property type="evidence" value="ECO:0007669"/>
    <property type="project" value="UniProtKB-UniRule"/>
</dbReference>
<accession>A0A2B4SSJ7</accession>
<keyword evidence="5 18" id="KW-0812">Transmembrane</keyword>
<dbReference type="SMART" id="SM00231">
    <property type="entry name" value="FA58C"/>
    <property type="match status" value="1"/>
</dbReference>
<dbReference type="SUPFAM" id="SSF56112">
    <property type="entry name" value="Protein kinase-like (PK-like)"/>
    <property type="match status" value="1"/>
</dbReference>
<dbReference type="InterPro" id="IPR000719">
    <property type="entry name" value="Prot_kinase_dom"/>
</dbReference>
<dbReference type="InterPro" id="IPR008266">
    <property type="entry name" value="Tyr_kinase_AS"/>
</dbReference>
<comment type="subcellular location">
    <subcellularLocation>
        <location evidence="2">Membrane</location>
        <topology evidence="2">Single-pass type I membrane protein</topology>
    </subcellularLocation>
</comment>
<feature type="domain" description="Protein kinase" evidence="20">
    <location>
        <begin position="428"/>
        <end position="705"/>
    </location>
</feature>
<dbReference type="SMART" id="SM00219">
    <property type="entry name" value="TyrKc"/>
    <property type="match status" value="1"/>
</dbReference>
<feature type="transmembrane region" description="Helical" evidence="18">
    <location>
        <begin position="1439"/>
        <end position="1460"/>
    </location>
</feature>
<feature type="binding site" evidence="15">
    <location>
        <position position="460"/>
    </location>
    <ligand>
        <name>ATP</name>
        <dbReference type="ChEBI" id="CHEBI:30616"/>
    </ligand>
</feature>
<feature type="coiled-coil region" evidence="16">
    <location>
        <begin position="1910"/>
        <end position="1937"/>
    </location>
</feature>
<dbReference type="GO" id="GO:0046872">
    <property type="term" value="F:metal ion binding"/>
    <property type="evidence" value="ECO:0007669"/>
    <property type="project" value="UniProtKB-KW"/>
</dbReference>
<evidence type="ECO:0000313" key="23">
    <source>
        <dbReference type="EMBL" id="PFX31345.1"/>
    </source>
</evidence>
<dbReference type="Gene3D" id="1.10.510.10">
    <property type="entry name" value="Transferase(Phosphotransferase) domain 1"/>
    <property type="match status" value="1"/>
</dbReference>
<dbReference type="InterPro" id="IPR035914">
    <property type="entry name" value="Sperma_CUB_dom_sf"/>
</dbReference>
<keyword evidence="9" id="KW-0418">Kinase</keyword>
<organism evidence="23 24">
    <name type="scientific">Stylophora pistillata</name>
    <name type="common">Smooth cauliflower coral</name>
    <dbReference type="NCBI Taxonomy" id="50429"/>
    <lineage>
        <taxon>Eukaryota</taxon>
        <taxon>Metazoa</taxon>
        <taxon>Cnidaria</taxon>
        <taxon>Anthozoa</taxon>
        <taxon>Hexacorallia</taxon>
        <taxon>Scleractinia</taxon>
        <taxon>Astrocoeniina</taxon>
        <taxon>Pocilloporidae</taxon>
        <taxon>Stylophora</taxon>
    </lineage>
</organism>
<dbReference type="Gene3D" id="3.30.200.20">
    <property type="entry name" value="Phosphorylase Kinase, domain 1"/>
    <property type="match status" value="1"/>
</dbReference>
<reference evidence="24" key="1">
    <citation type="journal article" date="2017" name="bioRxiv">
        <title>Comparative analysis of the genomes of Stylophora pistillata and Acropora digitifera provides evidence for extensive differences between species of corals.</title>
        <authorList>
            <person name="Voolstra C.R."/>
            <person name="Li Y."/>
            <person name="Liew Y.J."/>
            <person name="Baumgarten S."/>
            <person name="Zoccola D."/>
            <person name="Flot J.-F."/>
            <person name="Tambutte S."/>
            <person name="Allemand D."/>
            <person name="Aranda M."/>
        </authorList>
    </citation>
    <scope>NUCLEOTIDE SEQUENCE [LARGE SCALE GENOMIC DNA]</scope>
</reference>
<feature type="region of interest" description="Disordered" evidence="17">
    <location>
        <begin position="218"/>
        <end position="283"/>
    </location>
</feature>
<dbReference type="PROSITE" id="PS50022">
    <property type="entry name" value="FA58C_3"/>
    <property type="match status" value="1"/>
</dbReference>
<dbReference type="CDD" id="cd00063">
    <property type="entry name" value="FN3"/>
    <property type="match status" value="2"/>
</dbReference>
<dbReference type="Pfam" id="PF13359">
    <property type="entry name" value="DDE_Tnp_4"/>
    <property type="match status" value="1"/>
</dbReference>
<keyword evidence="10 18" id="KW-1133">Transmembrane helix</keyword>
<feature type="domain" description="CUB" evidence="19">
    <location>
        <begin position="770"/>
        <end position="902"/>
    </location>
</feature>
<keyword evidence="12" id="KW-1015">Disulfide bond</keyword>
<dbReference type="SMART" id="SM00042">
    <property type="entry name" value="CUB"/>
    <property type="match status" value="5"/>
</dbReference>
<dbReference type="PROSITE" id="PS00109">
    <property type="entry name" value="PROTEIN_KINASE_TYR"/>
    <property type="match status" value="1"/>
</dbReference>
<dbReference type="Gene3D" id="2.60.40.10">
    <property type="entry name" value="Immunoglobulins"/>
    <property type="match status" value="2"/>
</dbReference>
<dbReference type="Pfam" id="PF00041">
    <property type="entry name" value="fn3"/>
    <property type="match status" value="2"/>
</dbReference>
<keyword evidence="13 23" id="KW-0675">Receptor</keyword>
<evidence type="ECO:0000256" key="8">
    <source>
        <dbReference type="ARBA" id="ARBA00022737"/>
    </source>
</evidence>
<evidence type="ECO:0000256" key="12">
    <source>
        <dbReference type="ARBA" id="ARBA00023157"/>
    </source>
</evidence>
<feature type="region of interest" description="Disordered" evidence="17">
    <location>
        <begin position="193"/>
        <end position="212"/>
    </location>
</feature>
<feature type="domain" description="CUB" evidence="19">
    <location>
        <begin position="910"/>
        <end position="1032"/>
    </location>
</feature>
<evidence type="ECO:0000256" key="3">
    <source>
        <dbReference type="ARBA" id="ARBA00011902"/>
    </source>
</evidence>
<dbReference type="Pfam" id="PF07714">
    <property type="entry name" value="PK_Tyr_Ser-Thr"/>
    <property type="match status" value="1"/>
</dbReference>
<dbReference type="SMART" id="SM00060">
    <property type="entry name" value="FN3"/>
    <property type="match status" value="2"/>
</dbReference>
<feature type="domain" description="CUB" evidence="19">
    <location>
        <begin position="1315"/>
        <end position="1431"/>
    </location>
</feature>
<evidence type="ECO:0000259" key="19">
    <source>
        <dbReference type="PROSITE" id="PS01180"/>
    </source>
</evidence>
<evidence type="ECO:0000259" key="21">
    <source>
        <dbReference type="PROSITE" id="PS50022"/>
    </source>
</evidence>
<comment type="caution">
    <text evidence="14">Lacks conserved residue(s) required for the propagation of feature annotation.</text>
</comment>
<dbReference type="InterPro" id="IPR008979">
    <property type="entry name" value="Galactose-bd-like_sf"/>
</dbReference>
<evidence type="ECO:0000256" key="18">
    <source>
        <dbReference type="SAM" id="Phobius"/>
    </source>
</evidence>
<dbReference type="Gene3D" id="2.60.120.290">
    <property type="entry name" value="Spermadhesin, CUB domain"/>
    <property type="match status" value="5"/>
</dbReference>
<dbReference type="InterPro" id="IPR027806">
    <property type="entry name" value="HARBI1_dom"/>
</dbReference>
<dbReference type="Pfam" id="PF23283">
    <property type="entry name" value="D8C_UMOD"/>
    <property type="match status" value="2"/>
</dbReference>
<feature type="domain" description="CUB" evidence="19">
    <location>
        <begin position="1176"/>
        <end position="1294"/>
    </location>
</feature>
<evidence type="ECO:0000256" key="1">
    <source>
        <dbReference type="ARBA" id="ARBA00001968"/>
    </source>
</evidence>
<feature type="region of interest" description="Disordered" evidence="17">
    <location>
        <begin position="1476"/>
        <end position="1500"/>
    </location>
</feature>
<evidence type="ECO:0000256" key="13">
    <source>
        <dbReference type="ARBA" id="ARBA00023170"/>
    </source>
</evidence>
<keyword evidence="15" id="KW-0067">ATP-binding</keyword>
<dbReference type="InterPro" id="IPR020635">
    <property type="entry name" value="Tyr_kinase_cat_dom"/>
</dbReference>
<feature type="compositionally biased region" description="Polar residues" evidence="17">
    <location>
        <begin position="251"/>
        <end position="283"/>
    </location>
</feature>
<dbReference type="InterPro" id="IPR001245">
    <property type="entry name" value="Ser-Thr/Tyr_kinase_cat_dom"/>
</dbReference>
<evidence type="ECO:0000313" key="24">
    <source>
        <dbReference type="Proteomes" id="UP000225706"/>
    </source>
</evidence>
<dbReference type="SUPFAM" id="SSF49265">
    <property type="entry name" value="Fibronectin type III"/>
    <property type="match status" value="2"/>
</dbReference>
<dbReference type="InterPro" id="IPR036116">
    <property type="entry name" value="FN3_sf"/>
</dbReference>
<keyword evidence="6" id="KW-0479">Metal-binding</keyword>
<dbReference type="Gene3D" id="2.60.120.260">
    <property type="entry name" value="Galactose-binding domain-like"/>
    <property type="match status" value="1"/>
</dbReference>
<comment type="caution">
    <text evidence="23">The sequence shown here is derived from an EMBL/GenBank/DDBJ whole genome shotgun (WGS) entry which is preliminary data.</text>
</comment>
<keyword evidence="11 18" id="KW-0472">Membrane</keyword>
<evidence type="ECO:0000256" key="9">
    <source>
        <dbReference type="ARBA" id="ARBA00022777"/>
    </source>
</evidence>
<name>A0A2B4SSJ7_STYPI</name>
<feature type="transmembrane region" description="Helical" evidence="18">
    <location>
        <begin position="2200"/>
        <end position="2223"/>
    </location>
</feature>
<dbReference type="PANTHER" id="PTHR24251">
    <property type="entry name" value="OVOCHYMASE-RELATED"/>
    <property type="match status" value="1"/>
</dbReference>
<protein>
    <recommendedName>
        <fullName evidence="3">receptor protein-tyrosine kinase</fullName>
        <ecNumber evidence="3">2.7.10.1</ecNumber>
    </recommendedName>
</protein>
<dbReference type="InterPro" id="IPR003961">
    <property type="entry name" value="FN3_dom"/>
</dbReference>
<evidence type="ECO:0000256" key="2">
    <source>
        <dbReference type="ARBA" id="ARBA00004479"/>
    </source>
</evidence>
<dbReference type="CDD" id="cd00192">
    <property type="entry name" value="PTKc"/>
    <property type="match status" value="1"/>
</dbReference>
<dbReference type="EMBL" id="LSMT01000037">
    <property type="protein sequence ID" value="PFX31345.1"/>
    <property type="molecule type" value="Genomic_DNA"/>
</dbReference>
<dbReference type="InterPro" id="IPR011009">
    <property type="entry name" value="Kinase-like_dom_sf"/>
</dbReference>
<feature type="domain" description="Fibronectin type-III" evidence="22">
    <location>
        <begin position="1569"/>
        <end position="1662"/>
    </location>
</feature>
<evidence type="ECO:0000256" key="4">
    <source>
        <dbReference type="ARBA" id="ARBA00022679"/>
    </source>
</evidence>
<dbReference type="SUPFAM" id="SSF49785">
    <property type="entry name" value="Galactose-binding domain-like"/>
    <property type="match status" value="1"/>
</dbReference>
<dbReference type="InterPro" id="IPR000859">
    <property type="entry name" value="CUB_dom"/>
</dbReference>
<evidence type="ECO:0000256" key="6">
    <source>
        <dbReference type="ARBA" id="ARBA00022723"/>
    </source>
</evidence>
<feature type="transmembrane region" description="Helical" evidence="18">
    <location>
        <begin position="323"/>
        <end position="344"/>
    </location>
</feature>
<dbReference type="InterPro" id="IPR000421">
    <property type="entry name" value="FA58C"/>
</dbReference>
<evidence type="ECO:0000256" key="15">
    <source>
        <dbReference type="PROSITE-ProRule" id="PRU10141"/>
    </source>
</evidence>
<evidence type="ECO:0000256" key="14">
    <source>
        <dbReference type="PROSITE-ProRule" id="PRU00059"/>
    </source>
</evidence>
<feature type="domain" description="F5/8 type C" evidence="21">
    <location>
        <begin position="1989"/>
        <end position="2147"/>
    </location>
</feature>
<evidence type="ECO:0000259" key="22">
    <source>
        <dbReference type="PROSITE" id="PS50853"/>
    </source>
</evidence>
<comment type="cofactor">
    <cofactor evidence="1">
        <name>a divalent metal cation</name>
        <dbReference type="ChEBI" id="CHEBI:60240"/>
    </cofactor>
</comment>
<dbReference type="Proteomes" id="UP000225706">
    <property type="component" value="Unassembled WGS sequence"/>
</dbReference>
<dbReference type="GO" id="GO:0004714">
    <property type="term" value="F:transmembrane receptor protein tyrosine kinase activity"/>
    <property type="evidence" value="ECO:0007669"/>
    <property type="project" value="UniProtKB-EC"/>
</dbReference>
<evidence type="ECO:0000256" key="17">
    <source>
        <dbReference type="SAM" id="MobiDB-lite"/>
    </source>
</evidence>
<dbReference type="Pfam" id="PF00431">
    <property type="entry name" value="CUB"/>
    <property type="match status" value="5"/>
</dbReference>
<dbReference type="SUPFAM" id="SSF49854">
    <property type="entry name" value="Spermadhesin, CUB domain"/>
    <property type="match status" value="5"/>
</dbReference>
<evidence type="ECO:0000256" key="16">
    <source>
        <dbReference type="SAM" id="Coils"/>
    </source>
</evidence>
<dbReference type="InterPro" id="IPR057774">
    <property type="entry name" value="D8C_UMOD/GP2/OIT3-like"/>
</dbReference>
<dbReference type="EC" id="2.7.10.1" evidence="3"/>
<keyword evidence="7" id="KW-0732">Signal</keyword>
<keyword evidence="4" id="KW-0808">Transferase</keyword>
<feature type="domain" description="CUB" evidence="19">
    <location>
        <begin position="1041"/>
        <end position="1160"/>
    </location>
</feature>
<dbReference type="InterPro" id="IPR017441">
    <property type="entry name" value="Protein_kinase_ATP_BS"/>
</dbReference>
<evidence type="ECO:0000256" key="10">
    <source>
        <dbReference type="ARBA" id="ARBA00022989"/>
    </source>
</evidence>
<dbReference type="PROSITE" id="PS50011">
    <property type="entry name" value="PROTEIN_KINASE_DOM"/>
    <property type="match status" value="1"/>
</dbReference>
<sequence length="2549" mass="284211">MPESCVDLRHCGTIVPGWLNGTHPMVEDGAVKRKVCFHSPSGNCCKWSTDVLVRNCGGFYVYKLKKTPQCDLRYCGNGSYSEQECSTYKLLNESNRAATYEPNTFMYLCDRALSGWYRFSGEAGFKMPEHCVSKKRCATFAPGWLSGAHPTLAEGAVERRVCFHWSTDLRESTTEPVTPHRTVDSRVSQIMSSSSQAGRMHTESTTEPVTPHRTVDNRVSQTMSSSPQAGRMHTESTTDPVTPHRTVDNRVAQTTSSPTEAGRMNTTSTTVASAENTKSNRGQVMTRSWPTTNFTQSTLFTRELLSTESPLVEESASRIPFKIIWGFVGILGLAVFITFIVIFAKQIRRKRRKNLNKGKIVENDIHMAEVTTDIINHLRSLGRQFSTGQLDRPIPRAIIDEVLVVDNETYLEQMGSDRNWELPRERLKITEKKLGEGEFGVVRKGIYTRRDGQKLPVAVKMLKDNTDEKQRIGLIHELENLRKVGRHSNIVSLVGACSFEEPLYVVVEFVPGGSLDQILHDSRIPVRALDTNYVNIWSKLSERELLQIASDVSNGMRHLESKLCVHRDLAARNILIGKGLVAKVADFGMSRDISRDGVYIKCTENTIDLSESNLSVHGFATPVVNSVSNQDYFVHLHQVQNEGERPYIGTTGIIELCSLLQDGLRLEKPPHCSKQLYDIMLQCWQESPYDRPTFKELHSKLHSILYETSVTYINISYSDGQRDDLGVQEFSNGCAVFILDNHEDHTSTKYQNELHTDLLLYIAVSPNNTCLPGNTNNNNLKLYGLSGTFESPRDPYNSQFYPGMSCDWLITVPEGSIVKLSFELFDMDFLATGSPLWYCSGDYVEVLKGNKSDSGSRGKLCGLTNPGIIRSSGRYMLVRFRSDFFSTPYQYYKGFNATFTAENKLICPYNGEALTASVSHQKTLTNPGYPLAPVSLLPSRCRWILEVPDELSTDGAYILKVTFNDFNLQEYYDKLTFHDGISSASKRLGKSYTGRVHPDVLYSTGRHLFVDFSVEGKPLAGVGGFSLNFSAVVREEALGVCQSLDGNAKRNRLTGSSGSLFSPFYPVPYPTNSSCIWVISVPANKRVKLIFDKIEIDRKDHVQILDGRKSWSKELAVYHGYNLFSTGSAVYSTRKYMRIQFHSYQGSSDYAGFKAHFEAVDPPVSSEQTCFPGNIYNNNLKLSGYNGTLQSPTGGEGYLSHSSCNWLIAVPEGYYAKLSFDTFQLVQTDMSGRCDADYVEVVDGEDIYGDSEGKMCGSNAPKEISSTGRYMRVLFRSGPIRSSFRGLKATFTALHDPPKTKAVNSYELCYPGNVHNYDLRLTGSEGILESPLTHYPPSLFCEWLITVPEEHSIELSFERFQLDPEGCRDYVEVGDGLPFSDKSLGRYCGTTIPKAVSSSHRNRYMWVQFYSDADYVGRKPHSGFKATFKAISSSESRTLVTAVIVSVILFVALICLLVCLAKRSKRRNREAAERIRMAPVSRRTQSEPFDTTTPPVDYVPNEAPTNADIPPPDYPYPLESPPPYPVLAYTGSRGLNCALEFHRVREAAMVKILLLIGALCSMTVTRAGPPGPPRDVKIEETCGSITLTWQHPLDNGGMPIINYVITILLDGNVLQIRNVDWPAWMHKFSFRFEPETSYELRLKARNEPGTGNEELLFITANEFCVPGKATITNKEINVYVDFIVTWTKPAYNGGGANLTYTLEWRKKPSDNNTKVAKRENIQETRSAITGLESESEYEVKLFAVNSAGDSEADTKHFKTKKEPVSPSAEGPDLVMLISSSSLAVLCIILVILVRIAWSLRRNTPLKKDLRHRAKKSDQPEEYEEIELSPLAMMVPSDSAPNPDNVQASSAFSHISSRLHAPIEGEKDGEYENFNQTKTSDNANRYLPLTDASNLEMSANNCSTHASLSQSKEEEAELEKLQRVKNELKSKKEDTYDVFWRCPQNCVIFCPEKKYEVYYYNGRQQGNAFFTRDLLPPTGGDSTCVVEIDCLLPLGMEDGRIKDENIRASSSSPLAEATNARLNHSDGYGGWCPDQERHENDTGPIPREFIQVHLPSPLRIKGVVTQGRAGGQEKIERFWISYGWQVVQFYYWYYGAGSHRVKVFEGKKDGKITLSVLRPPVVADAIRIIPQIHPPSRQVCVRFELLGCPIKSEPLGKRSSPEVSPVTTTKHYPYTISSTPSGESAIYEDTVAPSSERLNSVVIIISSLTALCLSLVIFGSTWAIRRKRRQENDVRVTTVERGVGCGGGVSLYVGGEDSFVVVVDDLFCIVHAAVTNFDCVSVENSAELMIFGEVFVNQREEFMSDVSAGVLGERRVVPEDVVALAVLATLCVRWAFEHDANLMSANSSSACYGAFDLAEMEDTECKAEFRLRIADISVLAEALAIPESFTCNQGSVIDGIEEGKKHDASMLVESRLLNDLQRYAFSPMGQAMCIYGDPAYPHRVHLQRPFQRGVLTNQMQQFNNSTSKVRSSVEWIFGDIINYFKFLDFKEDLKLGLSPVVLKLQKASWSGTAETASAGPPTGAAAAVLLLPAVLPAALALPTSTPSLRA</sequence>
<feature type="transmembrane region" description="Helical" evidence="18">
    <location>
        <begin position="1773"/>
        <end position="1797"/>
    </location>
</feature>
<keyword evidence="16" id="KW-0175">Coiled coil</keyword>
<dbReference type="PROSITE" id="PS01180">
    <property type="entry name" value="CUB"/>
    <property type="match status" value="5"/>
</dbReference>
<dbReference type="PROSITE" id="PS50853">
    <property type="entry name" value="FN3"/>
    <property type="match status" value="2"/>
</dbReference>
<gene>
    <name evidence="23" type="primary">Fgfr4</name>
    <name evidence="23" type="ORF">AWC38_SpisGene3887</name>
</gene>
<evidence type="ECO:0000256" key="5">
    <source>
        <dbReference type="ARBA" id="ARBA00022692"/>
    </source>
</evidence>
<evidence type="ECO:0000259" key="20">
    <source>
        <dbReference type="PROSITE" id="PS50011"/>
    </source>
</evidence>
<dbReference type="CDD" id="cd00041">
    <property type="entry name" value="CUB"/>
    <property type="match status" value="5"/>
</dbReference>
<keyword evidence="8" id="KW-0677">Repeat</keyword>
<evidence type="ECO:0000256" key="11">
    <source>
        <dbReference type="ARBA" id="ARBA00023136"/>
    </source>
</evidence>
<keyword evidence="15" id="KW-0547">Nucleotide-binding</keyword>
<feature type="compositionally biased region" description="Polar residues" evidence="17">
    <location>
        <begin position="218"/>
        <end position="228"/>
    </location>
</feature>
<feature type="domain" description="Fibronectin type-III" evidence="22">
    <location>
        <begin position="1665"/>
        <end position="1762"/>
    </location>
</feature>
<proteinExistence type="predicted"/>
<dbReference type="PROSITE" id="PS00107">
    <property type="entry name" value="PROTEIN_KINASE_ATP"/>
    <property type="match status" value="1"/>
</dbReference>
<dbReference type="GO" id="GO:0016020">
    <property type="term" value="C:membrane"/>
    <property type="evidence" value="ECO:0007669"/>
    <property type="project" value="UniProtKB-SubCell"/>
</dbReference>